<dbReference type="GO" id="GO:0008168">
    <property type="term" value="F:methyltransferase activity"/>
    <property type="evidence" value="ECO:0007669"/>
    <property type="project" value="UniProtKB-KW"/>
</dbReference>
<name>A0A1Z5HP40_9FIRM</name>
<dbReference type="InterPro" id="IPR006360">
    <property type="entry name" value="Mtase_MtaA_CmuA"/>
</dbReference>
<evidence type="ECO:0000256" key="6">
    <source>
        <dbReference type="ARBA" id="ARBA00022994"/>
    </source>
</evidence>
<dbReference type="InterPro" id="IPR000257">
    <property type="entry name" value="Uroporphyrinogen_deCOase"/>
</dbReference>
<keyword evidence="4" id="KW-0479">Metal-binding</keyword>
<dbReference type="InterPro" id="IPR038071">
    <property type="entry name" value="UROD/MetE-like_sf"/>
</dbReference>
<gene>
    <name evidence="8" type="ORF">KKC1_02270</name>
</gene>
<feature type="domain" description="Uroporphyrinogen decarboxylase (URO-D)" evidence="7">
    <location>
        <begin position="3"/>
        <end position="334"/>
    </location>
</feature>
<dbReference type="OrthoDB" id="9813603at2"/>
<proteinExistence type="predicted"/>
<dbReference type="InterPro" id="IPR052024">
    <property type="entry name" value="Methanogen_methyltrans"/>
</dbReference>
<evidence type="ECO:0000256" key="5">
    <source>
        <dbReference type="ARBA" id="ARBA00022833"/>
    </source>
</evidence>
<dbReference type="GO" id="GO:0004853">
    <property type="term" value="F:uroporphyrinogen decarboxylase activity"/>
    <property type="evidence" value="ECO:0007669"/>
    <property type="project" value="InterPro"/>
</dbReference>
<dbReference type="PANTHER" id="PTHR47099:SF1">
    <property type="entry name" value="METHYLCOBAMIDE:COM METHYLTRANSFERASE MTBA"/>
    <property type="match status" value="1"/>
</dbReference>
<keyword evidence="5" id="KW-0862">Zinc</keyword>
<accession>A0A1Z5HP40</accession>
<dbReference type="GO" id="GO:0032259">
    <property type="term" value="P:methylation"/>
    <property type="evidence" value="ECO:0007669"/>
    <property type="project" value="UniProtKB-KW"/>
</dbReference>
<evidence type="ECO:0000256" key="4">
    <source>
        <dbReference type="ARBA" id="ARBA00022723"/>
    </source>
</evidence>
<keyword evidence="2 8" id="KW-0489">Methyltransferase</keyword>
<evidence type="ECO:0000256" key="3">
    <source>
        <dbReference type="ARBA" id="ARBA00022679"/>
    </source>
</evidence>
<evidence type="ECO:0000256" key="2">
    <source>
        <dbReference type="ARBA" id="ARBA00022603"/>
    </source>
</evidence>
<keyword evidence="9" id="KW-1185">Reference proteome</keyword>
<dbReference type="GO" id="GO:0006730">
    <property type="term" value="P:one-carbon metabolic process"/>
    <property type="evidence" value="ECO:0007669"/>
    <property type="project" value="InterPro"/>
</dbReference>
<keyword evidence="3 8" id="KW-0808">Transferase</keyword>
<dbReference type="GO" id="GO:0015948">
    <property type="term" value="P:methanogenesis"/>
    <property type="evidence" value="ECO:0007669"/>
    <property type="project" value="UniProtKB-KW"/>
</dbReference>
<evidence type="ECO:0000313" key="8">
    <source>
        <dbReference type="EMBL" id="GAW91065.1"/>
    </source>
</evidence>
<dbReference type="GO" id="GO:0006779">
    <property type="term" value="P:porphyrin-containing compound biosynthetic process"/>
    <property type="evidence" value="ECO:0007669"/>
    <property type="project" value="InterPro"/>
</dbReference>
<dbReference type="NCBIfam" id="NF004889">
    <property type="entry name" value="PRK06252.1"/>
    <property type="match status" value="1"/>
</dbReference>
<evidence type="ECO:0000259" key="7">
    <source>
        <dbReference type="Pfam" id="PF01208"/>
    </source>
</evidence>
<evidence type="ECO:0000313" key="9">
    <source>
        <dbReference type="Proteomes" id="UP000197032"/>
    </source>
</evidence>
<dbReference type="NCBIfam" id="TIGR01463">
    <property type="entry name" value="mtaA_cmuA"/>
    <property type="match status" value="1"/>
</dbReference>
<dbReference type="Pfam" id="PF01208">
    <property type="entry name" value="URO-D"/>
    <property type="match status" value="1"/>
</dbReference>
<evidence type="ECO:0000256" key="1">
    <source>
        <dbReference type="ARBA" id="ARBA00001947"/>
    </source>
</evidence>
<dbReference type="SUPFAM" id="SSF51726">
    <property type="entry name" value="UROD/MetE-like"/>
    <property type="match status" value="1"/>
</dbReference>
<keyword evidence="6" id="KW-0484">Methanogenesis</keyword>
<dbReference type="EMBL" id="BDGJ01000004">
    <property type="protein sequence ID" value="GAW91065.1"/>
    <property type="molecule type" value="Genomic_DNA"/>
</dbReference>
<dbReference type="AlphaFoldDB" id="A0A1Z5HP40"/>
<comment type="cofactor">
    <cofactor evidence="1">
        <name>Zn(2+)</name>
        <dbReference type="ChEBI" id="CHEBI:29105"/>
    </cofactor>
</comment>
<dbReference type="GO" id="GO:0046872">
    <property type="term" value="F:metal ion binding"/>
    <property type="evidence" value="ECO:0007669"/>
    <property type="project" value="UniProtKB-KW"/>
</dbReference>
<protein>
    <submittedName>
        <fullName evidence="8">MtaA/CmuA family methyltransferase</fullName>
    </submittedName>
</protein>
<dbReference type="Proteomes" id="UP000197032">
    <property type="component" value="Unassembled WGS sequence"/>
</dbReference>
<organism evidence="8 9">
    <name type="scientific">Calderihabitans maritimus</name>
    <dbReference type="NCBI Taxonomy" id="1246530"/>
    <lineage>
        <taxon>Bacteria</taxon>
        <taxon>Bacillati</taxon>
        <taxon>Bacillota</taxon>
        <taxon>Clostridia</taxon>
        <taxon>Neomoorellales</taxon>
        <taxon>Calderihabitantaceae</taxon>
        <taxon>Calderihabitans</taxon>
    </lineage>
</organism>
<reference evidence="9" key="1">
    <citation type="journal article" date="2017" name="Appl. Environ. Microbiol.">
        <title>Genomic analysis of Calderihabitans maritimus KKC1, a thermophilic hydrogenogenic carboxydotrophic bacterium isolated from marine sediment.</title>
        <authorList>
            <person name="Omae K."/>
            <person name="Yoneda Y."/>
            <person name="Fukuyama Y."/>
            <person name="Yoshida T."/>
            <person name="Sako Y."/>
        </authorList>
    </citation>
    <scope>NUCLEOTIDE SEQUENCE [LARGE SCALE GENOMIC DNA]</scope>
    <source>
        <strain evidence="9">KKC1</strain>
    </source>
</reference>
<dbReference type="RefSeq" id="WP_088552660.1">
    <property type="nucleotide sequence ID" value="NZ_BDGJ01000004.1"/>
</dbReference>
<dbReference type="Gene3D" id="3.20.20.210">
    <property type="match status" value="1"/>
</dbReference>
<dbReference type="PANTHER" id="PTHR47099">
    <property type="entry name" value="METHYLCOBAMIDE:COM METHYLTRANSFERASE MTBA"/>
    <property type="match status" value="1"/>
</dbReference>
<comment type="caution">
    <text evidence="8">The sequence shown here is derived from an EMBL/GenBank/DDBJ whole genome shotgun (WGS) entry which is preliminary data.</text>
</comment>
<sequence length="340" mass="37112">MNSRERFMAALEGLPVDRLPVVSVCQHATYDQMEKLDTYWPEANRKAEDMARLASGAFSILGFDAVRVPFCQTHELEALGAQLKKMDNKNLPSVDVHPYKIGDEAEFPDDFLSRGRIPELIKAVSILKEELGEKVIVIGGIIGPFSIAASLVGITDMIKAAWKKPESVRQYIEIGERAGTTLAKAMIEAGADIIVVEDMMASLDIVSPKIYRELCFPYEKKQVEQLNVPVIIHICGKLDKIIVDVAKTGCAAISVEPVVNVEEALEKFKAEGLSAPLIGAVHPVESLFLGNPEKVKQETLDYIKKGVSMISPGCAVPPGTKIENLKAMVEAVNEAANITQ</sequence>